<evidence type="ECO:0000313" key="13">
    <source>
        <dbReference type="Proteomes" id="UP000241434"/>
    </source>
</evidence>
<dbReference type="GO" id="GO:0005829">
    <property type="term" value="C:cytosol"/>
    <property type="evidence" value="ECO:0007669"/>
    <property type="project" value="TreeGrafter"/>
</dbReference>
<dbReference type="PANTHER" id="PTHR11692">
    <property type="entry name" value="BIFUNCTIONAL PURINE BIOSYNTHESIS PROTEIN PURH"/>
    <property type="match status" value="1"/>
</dbReference>
<dbReference type="PANTHER" id="PTHR11692:SF0">
    <property type="entry name" value="BIFUNCTIONAL PURINE BIOSYNTHESIS PROTEIN ATIC"/>
    <property type="match status" value="1"/>
</dbReference>
<dbReference type="InterPro" id="IPR024051">
    <property type="entry name" value="AICAR_Tfase_dup_dom_sf"/>
</dbReference>
<evidence type="ECO:0000256" key="2">
    <source>
        <dbReference type="ARBA" id="ARBA00004954"/>
    </source>
</evidence>
<evidence type="ECO:0000313" key="12">
    <source>
        <dbReference type="EMBL" id="PSJ32352.1"/>
    </source>
</evidence>
<feature type="domain" description="MGS-like" evidence="11">
    <location>
        <begin position="1"/>
        <end position="143"/>
    </location>
</feature>
<dbReference type="Pfam" id="PF01808">
    <property type="entry name" value="AICARFT_IMPCHas"/>
    <property type="match status" value="1"/>
</dbReference>
<dbReference type="GO" id="GO:0006189">
    <property type="term" value="P:'de novo' IMP biosynthetic process"/>
    <property type="evidence" value="ECO:0007669"/>
    <property type="project" value="UniProtKB-UniRule"/>
</dbReference>
<dbReference type="SUPFAM" id="SSF52335">
    <property type="entry name" value="Methylglyoxal synthase-like"/>
    <property type="match status" value="1"/>
</dbReference>
<name>A0A2P7Q312_9FIRM</name>
<dbReference type="FunFam" id="3.40.50.1380:FF:000001">
    <property type="entry name" value="Bifunctional purine biosynthesis protein PurH"/>
    <property type="match status" value="1"/>
</dbReference>
<dbReference type="RefSeq" id="WP_106775972.1">
    <property type="nucleotide sequence ID" value="NZ_JYGE01000001.1"/>
</dbReference>
<dbReference type="PIRSF" id="PIRSF000414">
    <property type="entry name" value="AICARFT_IMPCHas"/>
    <property type="match status" value="1"/>
</dbReference>
<dbReference type="InterPro" id="IPR002695">
    <property type="entry name" value="PurH-like"/>
</dbReference>
<keyword evidence="7 10" id="KW-0511">Multifunctional enzyme</keyword>
<dbReference type="EC" id="2.1.2.3" evidence="10"/>
<proteinExistence type="inferred from homology"/>
<dbReference type="SUPFAM" id="SSF53927">
    <property type="entry name" value="Cytidine deaminase-like"/>
    <property type="match status" value="1"/>
</dbReference>
<comment type="pathway">
    <text evidence="1 10">Purine metabolism; IMP biosynthesis via de novo pathway; IMP from 5-formamido-1-(5-phospho-D-ribosyl)imidazole-4-carboxamide: step 1/1.</text>
</comment>
<comment type="catalytic activity">
    <reaction evidence="8 10">
        <text>(6R)-10-formyltetrahydrofolate + 5-amino-1-(5-phospho-beta-D-ribosyl)imidazole-4-carboxamide = 5-formamido-1-(5-phospho-D-ribosyl)imidazole-4-carboxamide + (6S)-5,6,7,8-tetrahydrofolate</text>
        <dbReference type="Rhea" id="RHEA:22192"/>
        <dbReference type="ChEBI" id="CHEBI:57453"/>
        <dbReference type="ChEBI" id="CHEBI:58467"/>
        <dbReference type="ChEBI" id="CHEBI:58475"/>
        <dbReference type="ChEBI" id="CHEBI:195366"/>
        <dbReference type="EC" id="2.1.2.3"/>
    </reaction>
</comment>
<evidence type="ECO:0000256" key="3">
    <source>
        <dbReference type="ARBA" id="ARBA00007667"/>
    </source>
</evidence>
<dbReference type="EMBL" id="JYGE01000001">
    <property type="protein sequence ID" value="PSJ32352.1"/>
    <property type="molecule type" value="Genomic_DNA"/>
</dbReference>
<dbReference type="SMART" id="SM00798">
    <property type="entry name" value="AICARFT_IMPCHas"/>
    <property type="match status" value="1"/>
</dbReference>
<dbReference type="Gene3D" id="3.40.140.20">
    <property type="match status" value="2"/>
</dbReference>
<evidence type="ECO:0000256" key="5">
    <source>
        <dbReference type="ARBA" id="ARBA00022755"/>
    </source>
</evidence>
<comment type="catalytic activity">
    <reaction evidence="9 10">
        <text>IMP + H2O = 5-formamido-1-(5-phospho-D-ribosyl)imidazole-4-carboxamide</text>
        <dbReference type="Rhea" id="RHEA:18445"/>
        <dbReference type="ChEBI" id="CHEBI:15377"/>
        <dbReference type="ChEBI" id="CHEBI:58053"/>
        <dbReference type="ChEBI" id="CHEBI:58467"/>
        <dbReference type="EC" id="3.5.4.10"/>
    </reaction>
</comment>
<dbReference type="InterPro" id="IPR036914">
    <property type="entry name" value="MGS-like_dom_sf"/>
</dbReference>
<evidence type="ECO:0000256" key="7">
    <source>
        <dbReference type="ARBA" id="ARBA00023268"/>
    </source>
</evidence>
<comment type="pathway">
    <text evidence="2 10">Purine metabolism; IMP biosynthesis via de novo pathway; 5-formamido-1-(5-phospho-D-ribosyl)imidazole-4-carboxamide from 5-amino-1-(5-phospho-D-ribosyl)imidazole-4-carboxamide (10-formyl THF route): step 1/1.</text>
</comment>
<evidence type="ECO:0000256" key="6">
    <source>
        <dbReference type="ARBA" id="ARBA00022801"/>
    </source>
</evidence>
<evidence type="ECO:0000256" key="1">
    <source>
        <dbReference type="ARBA" id="ARBA00004844"/>
    </source>
</evidence>
<comment type="domain">
    <text evidence="10">The IMP cyclohydrolase activity resides in the N-terminal region.</text>
</comment>
<dbReference type="PROSITE" id="PS51855">
    <property type="entry name" value="MGS"/>
    <property type="match status" value="1"/>
</dbReference>
<accession>A0A2P7Q312</accession>
<dbReference type="HAMAP" id="MF_00139">
    <property type="entry name" value="PurH"/>
    <property type="match status" value="1"/>
</dbReference>
<dbReference type="SMART" id="SM00851">
    <property type="entry name" value="MGS"/>
    <property type="match status" value="1"/>
</dbReference>
<evidence type="ECO:0000259" key="11">
    <source>
        <dbReference type="PROSITE" id="PS51855"/>
    </source>
</evidence>
<evidence type="ECO:0000256" key="10">
    <source>
        <dbReference type="HAMAP-Rule" id="MF_00139"/>
    </source>
</evidence>
<dbReference type="EC" id="3.5.4.10" evidence="10"/>
<keyword evidence="13" id="KW-1185">Reference proteome</keyword>
<dbReference type="Gene3D" id="3.40.50.1380">
    <property type="entry name" value="Methylglyoxal synthase-like domain"/>
    <property type="match status" value="1"/>
</dbReference>
<dbReference type="NCBIfam" id="TIGR00355">
    <property type="entry name" value="purH"/>
    <property type="match status" value="1"/>
</dbReference>
<dbReference type="Proteomes" id="UP000241434">
    <property type="component" value="Unassembled WGS sequence"/>
</dbReference>
<comment type="caution">
    <text evidence="12">The sequence shown here is derived from an EMBL/GenBank/DDBJ whole genome shotgun (WGS) entry which is preliminary data.</text>
</comment>
<keyword evidence="4 10" id="KW-0808">Transferase</keyword>
<reference evidence="12" key="1">
    <citation type="thesis" date="2015" institute="Rutgers" country="The State University of New Jersey, 14 College Farm Rd., New Brunswick, NJ, USA">
        <title>Ammonia toxicity in bacteria and its implications for treatment of and resource recovery from highly nitrogenous organic wastes.</title>
        <authorList>
            <person name="Luther A.K."/>
        </authorList>
    </citation>
    <scope>NUCLEOTIDE SEQUENCE</scope>
    <source>
        <strain evidence="12">RT-10B</strain>
    </source>
</reference>
<gene>
    <name evidence="10" type="primary">purH</name>
    <name evidence="12" type="ORF">UF10_00905</name>
</gene>
<comment type="similarity">
    <text evidence="3 10">Belongs to the PurH family.</text>
</comment>
<dbReference type="OrthoDB" id="9802065at2"/>
<dbReference type="CDD" id="cd01421">
    <property type="entry name" value="IMPCH"/>
    <property type="match status" value="1"/>
</dbReference>
<protein>
    <recommendedName>
        <fullName evidence="10">Bifunctional purine biosynthesis protein PurH</fullName>
    </recommendedName>
    <domain>
        <recommendedName>
            <fullName evidence="10">Phosphoribosylaminoimidazolecarboxamide formyltransferase</fullName>
            <ecNumber evidence="10">2.1.2.3</ecNumber>
        </recommendedName>
        <alternativeName>
            <fullName evidence="10">AICAR transformylase</fullName>
        </alternativeName>
    </domain>
    <domain>
        <recommendedName>
            <fullName evidence="10">IMP cyclohydrolase</fullName>
            <ecNumber evidence="10">3.5.4.10</ecNumber>
        </recommendedName>
        <alternativeName>
            <fullName evidence="10">ATIC</fullName>
        </alternativeName>
        <alternativeName>
            <fullName evidence="10">IMP synthase</fullName>
        </alternativeName>
        <alternativeName>
            <fullName evidence="10">Inosinicase</fullName>
        </alternativeName>
    </domain>
</protein>
<dbReference type="InterPro" id="IPR011607">
    <property type="entry name" value="MGS-like_dom"/>
</dbReference>
<keyword evidence="6 10" id="KW-0378">Hydrolase</keyword>
<evidence type="ECO:0000256" key="4">
    <source>
        <dbReference type="ARBA" id="ARBA00022679"/>
    </source>
</evidence>
<dbReference type="GO" id="GO:0004643">
    <property type="term" value="F:phosphoribosylaminoimidazolecarboxamide formyltransferase activity"/>
    <property type="evidence" value="ECO:0007669"/>
    <property type="project" value="UniProtKB-UniRule"/>
</dbReference>
<evidence type="ECO:0000256" key="8">
    <source>
        <dbReference type="ARBA" id="ARBA00050488"/>
    </source>
</evidence>
<dbReference type="GO" id="GO:0003937">
    <property type="term" value="F:IMP cyclohydrolase activity"/>
    <property type="evidence" value="ECO:0007669"/>
    <property type="project" value="UniProtKB-UniRule"/>
</dbReference>
<organism evidence="12 13">
    <name type="scientific">Peptostreptococcus russellii</name>
    <dbReference type="NCBI Taxonomy" id="215200"/>
    <lineage>
        <taxon>Bacteria</taxon>
        <taxon>Bacillati</taxon>
        <taxon>Bacillota</taxon>
        <taxon>Clostridia</taxon>
        <taxon>Peptostreptococcales</taxon>
        <taxon>Peptostreptococcaceae</taxon>
        <taxon>Peptostreptococcus</taxon>
    </lineage>
</organism>
<evidence type="ECO:0000256" key="9">
    <source>
        <dbReference type="ARBA" id="ARBA00050687"/>
    </source>
</evidence>
<sequence>MKRALISVTDKTGVVEFAKKLNELGYEIVSTGNTFKKLKENGVNVITIEDVTHFPEILDGRVKTLNPYVHGGILYRRDLSSHVETVKEHEINSIDMVVVSLYDFEGALRSGKTHEEIVENIDIGGPSMIRSASKNYKDVTVVVDIADYPKIIEKLESGELTLEDRRKLAYKAFATTARYDTLISSYFAKVVGDEYPEILNLTFEKDTELRYGENGHQRGFLYSQPNAKNPILNFKQLHGKELSFNNINDLHGCLEFMREFKDNEEVCAVAIKHANACGVGLGKTSLEAYRKCFESDKVSIFGGIIGITSTVDIETAKMLNDIFFEIIVAYDFDDDALELLKSKKNLRILKLAKIEDSKQKLDMKYLDGKLLIQDKDKIENEKQEVVTKLAPTKEQLKDMDFGMKVVKNLKSNAIAIVKDGQTLAIGCGQTSRIWALSNAIENNKEEKNFEGAVLASDAFFPFDDCVRLAAEYGIKAVVQPGGSIRDEDSVKACDELDMTMVFTGARHFKH</sequence>
<dbReference type="NCBIfam" id="NF002049">
    <property type="entry name" value="PRK00881.1"/>
    <property type="match status" value="1"/>
</dbReference>
<dbReference type="FunFam" id="3.40.140.20:FF:000001">
    <property type="entry name" value="Bifunctional purine biosynthesis protein PurH"/>
    <property type="match status" value="1"/>
</dbReference>
<dbReference type="InterPro" id="IPR016193">
    <property type="entry name" value="Cytidine_deaminase-like"/>
</dbReference>
<keyword evidence="5 10" id="KW-0658">Purine biosynthesis</keyword>
<dbReference type="UniPathway" id="UPA00074">
    <property type="reaction ID" value="UER00133"/>
</dbReference>
<dbReference type="Pfam" id="PF02142">
    <property type="entry name" value="MGS"/>
    <property type="match status" value="1"/>
</dbReference>
<dbReference type="AlphaFoldDB" id="A0A2P7Q312"/>